<organism evidence="1 2">
    <name type="scientific">Trichoderma harzianum CBS 226.95</name>
    <dbReference type="NCBI Taxonomy" id="983964"/>
    <lineage>
        <taxon>Eukaryota</taxon>
        <taxon>Fungi</taxon>
        <taxon>Dikarya</taxon>
        <taxon>Ascomycota</taxon>
        <taxon>Pezizomycotina</taxon>
        <taxon>Sordariomycetes</taxon>
        <taxon>Hypocreomycetidae</taxon>
        <taxon>Hypocreales</taxon>
        <taxon>Hypocreaceae</taxon>
        <taxon>Trichoderma</taxon>
    </lineage>
</organism>
<evidence type="ECO:0000313" key="1">
    <source>
        <dbReference type="EMBL" id="PTB51126.1"/>
    </source>
</evidence>
<reference evidence="1 2" key="1">
    <citation type="submission" date="2016-07" db="EMBL/GenBank/DDBJ databases">
        <title>Multiple horizontal gene transfer events from other fungi enriched the ability of initially mycotrophic Trichoderma (Ascomycota) to feed on dead plant biomass.</title>
        <authorList>
            <consortium name="DOE Joint Genome Institute"/>
            <person name="Aerts A."/>
            <person name="Atanasova L."/>
            <person name="Chenthamara K."/>
            <person name="Zhang J."/>
            <person name="Grujic M."/>
            <person name="Henrissat B."/>
            <person name="Kuo A."/>
            <person name="Salamov A."/>
            <person name="Lipzen A."/>
            <person name="Labutti K."/>
            <person name="Barry K."/>
            <person name="Miao Y."/>
            <person name="Rahimi M.J."/>
            <person name="Shen Q."/>
            <person name="Grigoriev I.V."/>
            <person name="Kubicek C.P."/>
            <person name="Druzhinina I.S."/>
        </authorList>
    </citation>
    <scope>NUCLEOTIDE SEQUENCE [LARGE SCALE GENOMIC DNA]</scope>
    <source>
        <strain evidence="1 2">CBS 226.95</strain>
    </source>
</reference>
<proteinExistence type="predicted"/>
<protein>
    <submittedName>
        <fullName evidence="1">Uncharacterized protein</fullName>
    </submittedName>
</protein>
<dbReference type="Proteomes" id="UP000241690">
    <property type="component" value="Unassembled WGS sequence"/>
</dbReference>
<dbReference type="RefSeq" id="XP_024770803.1">
    <property type="nucleotide sequence ID" value="XM_024919618.1"/>
</dbReference>
<dbReference type="GeneID" id="36628187"/>
<name>A0A2T4A236_TRIHA</name>
<evidence type="ECO:0000313" key="2">
    <source>
        <dbReference type="Proteomes" id="UP000241690"/>
    </source>
</evidence>
<accession>A0A2T4A236</accession>
<gene>
    <name evidence="1" type="ORF">M431DRAFT_511249</name>
</gene>
<sequence>MMAHTMSKSRRRGTGLTIIATGLPLLSLQPHALIPNAKHAADVGTVILQKPCFVYALAQQLGVHNGAESCIQGMES</sequence>
<keyword evidence="2" id="KW-1185">Reference proteome</keyword>
<dbReference type="AlphaFoldDB" id="A0A2T4A236"/>
<dbReference type="EMBL" id="KZ679686">
    <property type="protein sequence ID" value="PTB51126.1"/>
    <property type="molecule type" value="Genomic_DNA"/>
</dbReference>